<evidence type="ECO:0000256" key="1">
    <source>
        <dbReference type="ARBA" id="ARBA00022741"/>
    </source>
</evidence>
<comment type="caution">
    <text evidence="5">The sequence shown here is derived from an EMBL/GenBank/DDBJ whole genome shotgun (WGS) entry which is preliminary data.</text>
</comment>
<dbReference type="PROSITE" id="PS51455">
    <property type="entry name" value="PIPK"/>
    <property type="match status" value="1"/>
</dbReference>
<keyword evidence="3" id="KW-0808">Transferase</keyword>
<evidence type="ECO:0000313" key="6">
    <source>
        <dbReference type="Proteomes" id="UP001153148"/>
    </source>
</evidence>
<name>A0ABN7NXL0_TIMPD</name>
<dbReference type="InterPro" id="IPR027484">
    <property type="entry name" value="PInositol-4-P-5-kinase_N"/>
</dbReference>
<proteinExistence type="predicted"/>
<dbReference type="Proteomes" id="UP001153148">
    <property type="component" value="Unassembled WGS sequence"/>
</dbReference>
<dbReference type="PANTHER" id="PTHR45748">
    <property type="entry name" value="1-PHOSPHATIDYLINOSITOL 3-PHOSPHATE 5-KINASE-RELATED"/>
    <property type="match status" value="1"/>
</dbReference>
<organism evidence="5 6">
    <name type="scientific">Timema podura</name>
    <name type="common">Walking stick</name>
    <dbReference type="NCBI Taxonomy" id="61482"/>
    <lineage>
        <taxon>Eukaryota</taxon>
        <taxon>Metazoa</taxon>
        <taxon>Ecdysozoa</taxon>
        <taxon>Arthropoda</taxon>
        <taxon>Hexapoda</taxon>
        <taxon>Insecta</taxon>
        <taxon>Pterygota</taxon>
        <taxon>Neoptera</taxon>
        <taxon>Polyneoptera</taxon>
        <taxon>Phasmatodea</taxon>
        <taxon>Timematodea</taxon>
        <taxon>Timematoidea</taxon>
        <taxon>Timematidae</taxon>
        <taxon>Timema</taxon>
    </lineage>
</organism>
<dbReference type="InterPro" id="IPR044769">
    <property type="entry name" value="PIKfyve_PIPKc"/>
</dbReference>
<evidence type="ECO:0000256" key="3">
    <source>
        <dbReference type="PROSITE-ProRule" id="PRU00781"/>
    </source>
</evidence>
<protein>
    <recommendedName>
        <fullName evidence="4">PIPK domain-containing protein</fullName>
    </recommendedName>
</protein>
<dbReference type="PANTHER" id="PTHR45748:SF7">
    <property type="entry name" value="1-PHOSPHATIDYLINOSITOL 3-PHOSPHATE 5-KINASE-RELATED"/>
    <property type="match status" value="1"/>
</dbReference>
<sequence>MVLPSGEEGFVRSLARCVQWAARGGKSGSSFCKTKDDRFILKEMSKLEKELFLEFAPNYFSYVQHCHTSNQPTLLGKIVGVYRVVYRNMTSNATLRSQLLVMENLFYGRSVTHKFDLKGSVRNRSRQPYRTTRRNCVARREPFEKLEVTCNSPLYILPHSKTVLTQAIDHDTKFLASQKVIDYSLLVGLDQDRRELVVGIIDYIRTFTWDKKLETMVKSSGILGGQGKQPTVVSPEIYQARFIAAMHKYFLPVPDHWTGLGRGFDC</sequence>
<dbReference type="CDD" id="cd17300">
    <property type="entry name" value="PIPKc_PIKfyve"/>
    <property type="match status" value="1"/>
</dbReference>
<dbReference type="Gene3D" id="3.30.810.10">
    <property type="entry name" value="2-Layer Sandwich"/>
    <property type="match status" value="1"/>
</dbReference>
<dbReference type="InterPro" id="IPR027483">
    <property type="entry name" value="PInositol-4-P-4/5-kinase_C_sf"/>
</dbReference>
<evidence type="ECO:0000259" key="4">
    <source>
        <dbReference type="PROSITE" id="PS51455"/>
    </source>
</evidence>
<reference evidence="5" key="1">
    <citation type="submission" date="2021-03" db="EMBL/GenBank/DDBJ databases">
        <authorList>
            <person name="Tran Van P."/>
        </authorList>
    </citation>
    <scope>NUCLEOTIDE SEQUENCE</scope>
</reference>
<keyword evidence="1 3" id="KW-0547">Nucleotide-binding</keyword>
<feature type="domain" description="PIPK" evidence="4">
    <location>
        <begin position="1"/>
        <end position="250"/>
    </location>
</feature>
<dbReference type="SMART" id="SM00330">
    <property type="entry name" value="PIPKc"/>
    <property type="match status" value="1"/>
</dbReference>
<dbReference type="Gene3D" id="3.30.800.10">
    <property type="entry name" value="Phosphatidylinositol Phosphate Kinase II Beta"/>
    <property type="match status" value="1"/>
</dbReference>
<dbReference type="InterPro" id="IPR002498">
    <property type="entry name" value="PInositol-4-P-4/5-kinase_core"/>
</dbReference>
<accession>A0ABN7NXL0</accession>
<keyword evidence="6" id="KW-1185">Reference proteome</keyword>
<dbReference type="SUPFAM" id="SSF56104">
    <property type="entry name" value="SAICAR synthase-like"/>
    <property type="match status" value="1"/>
</dbReference>
<evidence type="ECO:0000313" key="5">
    <source>
        <dbReference type="EMBL" id="CAG2060263.1"/>
    </source>
</evidence>
<dbReference type="EMBL" id="CAJPIN010011878">
    <property type="protein sequence ID" value="CAG2060263.1"/>
    <property type="molecule type" value="Genomic_DNA"/>
</dbReference>
<dbReference type="Pfam" id="PF01504">
    <property type="entry name" value="PIP5K"/>
    <property type="match status" value="2"/>
</dbReference>
<evidence type="ECO:0000256" key="2">
    <source>
        <dbReference type="ARBA" id="ARBA00022840"/>
    </source>
</evidence>
<gene>
    <name evidence="5" type="ORF">TPAB3V08_LOCUS7221</name>
</gene>
<keyword evidence="3" id="KW-0418">Kinase</keyword>
<keyword evidence="2 3" id="KW-0067">ATP-binding</keyword>